<accession>Z9JPQ6</accession>
<reference evidence="10 11" key="1">
    <citation type="submission" date="2014-02" db="EMBL/GenBank/DDBJ databases">
        <title>Genome sequence of Brachybacterium phenoliresistens strain W13A50.</title>
        <authorList>
            <person name="Wang X."/>
        </authorList>
    </citation>
    <scope>NUCLEOTIDE SEQUENCE [LARGE SCALE GENOMIC DNA]</scope>
    <source>
        <strain evidence="10 11">W13A50</strain>
    </source>
</reference>
<evidence type="ECO:0000256" key="3">
    <source>
        <dbReference type="ARBA" id="ARBA00022475"/>
    </source>
</evidence>
<evidence type="ECO:0000256" key="5">
    <source>
        <dbReference type="ARBA" id="ARBA00022989"/>
    </source>
</evidence>
<dbReference type="InterPro" id="IPR000515">
    <property type="entry name" value="MetI-like"/>
</dbReference>
<evidence type="ECO:0000259" key="9">
    <source>
        <dbReference type="PROSITE" id="PS50928"/>
    </source>
</evidence>
<sequence>MTSISADATPVAVPDAAIRPEEPRPAPPRRTSRPGRPRTPGEKVFAVVNGVVLTSFALICLIPFVHVIGSSFATPGELATRNFVLIPREWSLAAYRYILSTPTIFRAMGVSVFVTVVGTFLSLLVTSMMAYALSKPGLLGRRWINFLVIFTMLFSGGMIPTFIVVSKLGLLDSLWSLILPVTVNAFNLVIMRNFFQGIPASLEEAARIDGCSEVGVFARIVLPLSLASIATIGLFYAVTYWNTYMGAVLFINDSSKWPIQVLLRQVVIVSSGMNADATVVDVVPPAQSVKMAVIAVATFPMLMVYPFVQRFFVKGAMIGSVKG</sequence>
<dbReference type="CDD" id="cd06261">
    <property type="entry name" value="TM_PBP2"/>
    <property type="match status" value="1"/>
</dbReference>
<gene>
    <name evidence="10" type="ORF">BF93_04195</name>
</gene>
<dbReference type="PANTHER" id="PTHR43744">
    <property type="entry name" value="ABC TRANSPORTER PERMEASE PROTEIN MG189-RELATED-RELATED"/>
    <property type="match status" value="1"/>
</dbReference>
<feature type="compositionally biased region" description="Low complexity" evidence="8">
    <location>
        <begin position="1"/>
        <end position="17"/>
    </location>
</feature>
<dbReference type="RefSeq" id="WP_084148571.1">
    <property type="nucleotide sequence ID" value="NZ_BAAAOW010000006.1"/>
</dbReference>
<dbReference type="PANTHER" id="PTHR43744:SF9">
    <property type="entry name" value="POLYGALACTURONAN_RHAMNOGALACTURONAN TRANSPORT SYSTEM PERMEASE PROTEIN YTCP"/>
    <property type="match status" value="1"/>
</dbReference>
<keyword evidence="3" id="KW-1003">Cell membrane</keyword>
<feature type="region of interest" description="Disordered" evidence="8">
    <location>
        <begin position="1"/>
        <end position="39"/>
    </location>
</feature>
<feature type="transmembrane region" description="Helical" evidence="7">
    <location>
        <begin position="289"/>
        <end position="308"/>
    </location>
</feature>
<proteinExistence type="inferred from homology"/>
<evidence type="ECO:0000256" key="1">
    <source>
        <dbReference type="ARBA" id="ARBA00004651"/>
    </source>
</evidence>
<evidence type="ECO:0000256" key="7">
    <source>
        <dbReference type="RuleBase" id="RU363032"/>
    </source>
</evidence>
<evidence type="ECO:0000256" key="6">
    <source>
        <dbReference type="ARBA" id="ARBA00023136"/>
    </source>
</evidence>
<feature type="transmembrane region" description="Helical" evidence="7">
    <location>
        <begin position="104"/>
        <end position="131"/>
    </location>
</feature>
<dbReference type="AlphaFoldDB" id="Z9JPQ6"/>
<dbReference type="STRING" id="396014.BF93_04195"/>
<dbReference type="HOGENOM" id="CLU_016047_1_0_11"/>
<dbReference type="PROSITE" id="PS50928">
    <property type="entry name" value="ABC_TM1"/>
    <property type="match status" value="1"/>
</dbReference>
<keyword evidence="11" id="KW-1185">Reference proteome</keyword>
<organism evidence="10 11">
    <name type="scientific">Brachybacterium phenoliresistens</name>
    <dbReference type="NCBI Taxonomy" id="396014"/>
    <lineage>
        <taxon>Bacteria</taxon>
        <taxon>Bacillati</taxon>
        <taxon>Actinomycetota</taxon>
        <taxon>Actinomycetes</taxon>
        <taxon>Micrococcales</taxon>
        <taxon>Dermabacteraceae</taxon>
        <taxon>Brachybacterium</taxon>
    </lineage>
</organism>
<feature type="transmembrane region" description="Helical" evidence="7">
    <location>
        <begin position="216"/>
        <end position="238"/>
    </location>
</feature>
<comment type="caution">
    <text evidence="10">The sequence shown here is derived from an EMBL/GenBank/DDBJ whole genome shotgun (WGS) entry which is preliminary data.</text>
</comment>
<dbReference type="Pfam" id="PF00528">
    <property type="entry name" value="BPD_transp_1"/>
    <property type="match status" value="1"/>
</dbReference>
<keyword evidence="6 7" id="KW-0472">Membrane</keyword>
<protein>
    <submittedName>
        <fullName evidence="10">ABC transporter permease</fullName>
    </submittedName>
</protein>
<dbReference type="EMBL" id="JDYK01000016">
    <property type="protein sequence ID" value="EWS80385.1"/>
    <property type="molecule type" value="Genomic_DNA"/>
</dbReference>
<feature type="domain" description="ABC transmembrane type-1" evidence="9">
    <location>
        <begin position="108"/>
        <end position="305"/>
    </location>
</feature>
<dbReference type="Gene3D" id="1.10.3720.10">
    <property type="entry name" value="MetI-like"/>
    <property type="match status" value="1"/>
</dbReference>
<keyword evidence="5 7" id="KW-1133">Transmembrane helix</keyword>
<dbReference type="OrthoDB" id="2063054at2"/>
<comment type="subcellular location">
    <subcellularLocation>
        <location evidence="1 7">Cell membrane</location>
        <topology evidence="1 7">Multi-pass membrane protein</topology>
    </subcellularLocation>
</comment>
<keyword evidence="2 7" id="KW-0813">Transport</keyword>
<dbReference type="GO" id="GO:0005886">
    <property type="term" value="C:plasma membrane"/>
    <property type="evidence" value="ECO:0007669"/>
    <property type="project" value="UniProtKB-SubCell"/>
</dbReference>
<feature type="transmembrane region" description="Helical" evidence="7">
    <location>
        <begin position="143"/>
        <end position="165"/>
    </location>
</feature>
<comment type="similarity">
    <text evidence="7">Belongs to the binding-protein-dependent transport system permease family.</text>
</comment>
<dbReference type="InterPro" id="IPR035906">
    <property type="entry name" value="MetI-like_sf"/>
</dbReference>
<feature type="transmembrane region" description="Helical" evidence="7">
    <location>
        <begin position="177"/>
        <end position="195"/>
    </location>
</feature>
<evidence type="ECO:0000256" key="4">
    <source>
        <dbReference type="ARBA" id="ARBA00022692"/>
    </source>
</evidence>
<evidence type="ECO:0000256" key="2">
    <source>
        <dbReference type="ARBA" id="ARBA00022448"/>
    </source>
</evidence>
<dbReference type="eggNOG" id="COG0395">
    <property type="taxonomic scope" value="Bacteria"/>
</dbReference>
<evidence type="ECO:0000313" key="10">
    <source>
        <dbReference type="EMBL" id="EWS80385.1"/>
    </source>
</evidence>
<dbReference type="PATRIC" id="fig|396014.3.peg.2872"/>
<dbReference type="GO" id="GO:0055085">
    <property type="term" value="P:transmembrane transport"/>
    <property type="evidence" value="ECO:0007669"/>
    <property type="project" value="InterPro"/>
</dbReference>
<dbReference type="Proteomes" id="UP000023067">
    <property type="component" value="Unassembled WGS sequence"/>
</dbReference>
<dbReference type="SUPFAM" id="SSF161098">
    <property type="entry name" value="MetI-like"/>
    <property type="match status" value="1"/>
</dbReference>
<evidence type="ECO:0000313" key="11">
    <source>
        <dbReference type="Proteomes" id="UP000023067"/>
    </source>
</evidence>
<keyword evidence="4 7" id="KW-0812">Transmembrane</keyword>
<evidence type="ECO:0000256" key="8">
    <source>
        <dbReference type="SAM" id="MobiDB-lite"/>
    </source>
</evidence>
<name>Z9JPQ6_9MICO</name>
<feature type="transmembrane region" description="Helical" evidence="7">
    <location>
        <begin position="44"/>
        <end position="68"/>
    </location>
</feature>